<evidence type="ECO:0000256" key="1">
    <source>
        <dbReference type="SAM" id="Coils"/>
    </source>
</evidence>
<accession>A0A8H6T1X1</accession>
<evidence type="ECO:0000313" key="3">
    <source>
        <dbReference type="EMBL" id="KAF7310153.1"/>
    </source>
</evidence>
<feature type="region of interest" description="Disordered" evidence="2">
    <location>
        <begin position="215"/>
        <end position="251"/>
    </location>
</feature>
<keyword evidence="4" id="KW-1185">Reference proteome</keyword>
<organism evidence="3 4">
    <name type="scientific">Mycena indigotica</name>
    <dbReference type="NCBI Taxonomy" id="2126181"/>
    <lineage>
        <taxon>Eukaryota</taxon>
        <taxon>Fungi</taxon>
        <taxon>Dikarya</taxon>
        <taxon>Basidiomycota</taxon>
        <taxon>Agaricomycotina</taxon>
        <taxon>Agaricomycetes</taxon>
        <taxon>Agaricomycetidae</taxon>
        <taxon>Agaricales</taxon>
        <taxon>Marasmiineae</taxon>
        <taxon>Mycenaceae</taxon>
        <taxon>Mycena</taxon>
    </lineage>
</organism>
<sequence>MKQHAAGPLTMMRCDLLQWATWAFTNHRLQHRSSECGLLVYYWIRLEASPAASTDLRGGCGAREGHWGFGPSSQYKEGCRSCIAFQCAAPTLKTMPDPLDDASLFEAAGDFTLSTIEKYRDEMFPAALGDPSHVPYFSAELAPEWMTAQGFTLWQEYDPSEPIHPLHTPEHARLNELRAYRAQIIGPAYQKTPFFDLGRTRDWVARGPFQAWLNARQRDEPHNRGRTPFRNTPASSRHSSTGISVATSPLPSRAASEAGSHVFSRAPSIISRSRSASLFASSRGVSVDSSSRASSVEPPQLRSGLPTTCIWQRGINAKGAAALHSIKITRELSVDNIIRLNAAPKTWTVPRDSSAYLLDVSATPEVLVTRRGKRQTIDAYIKAEDQDAWDGSTGHKRGDVWVYAFGEQRVRARRAQLRCKGVMTCEHASEELFADCERFEPDEEVMHDLWSHELDANEREAASVEAIMSRLYVRAMNSKCRADCDGVPVLIALYNGPNQYGKFYFVGCSKWTASERWLHRYIPIPPNVDENTFKFVMESGGKLPGAGELDFNRQCVLSVHPRLGLKYCVFSHVLGGQIQSARMVPHKCETKMIVFIPVRPPSNTSHPDWYQWRDEYEHLALVYLENAHGHPVHPENKPSGQDTRRLDEAMDALGVENLTVQTLLNAQSTSALYGGRQVSDVSPAFADVRKIRDRIAQRRKEEFPKGTGWEGVLHYIATKEHELPVSQRYIHAAITNADYNIVVTMHPALAQHIHGVLAIAIDYTFKRVDGDLDEWEVVGFSERYKRRICFATLYCDRKTRPSYERLFTEFFDTINRVTGQQFRLRPFFPDANCRAVIMDGEVAQAQGLGDFLMRYNMPSISKIEELEPLTLIQYCLKTCTTHFQRHIDELSRAKVPSDVIARLKSILGLTTQEDIDAWHSFCRRQTIPEVKNWYAQKLANPWYLASVNVFLSRITPDDHRLTPNTTNLAETAHAGMNAQTSTRLALLPGILKKQARDNTLVDELRQAARGAMRKRWNGVAAREKLSAQRQEWSAHAAYNRNEQLLRFDELSLERTEGQEESKLSLAREKQLQKDVERLQDEIRVDKRRDDLKDEVKVLRAEIAAEKQVRRDWGARRKEIDGELRALRAGPLKGVQINGRRADRAEEGASQTEFTPVSPTLLPASTLLPEQSRHDAGQTAAPMPVNDFDFSGMDLSCFDDVSISPLLPQASLPNTSPTAPPASPVDLIPDPAPSAAAQASDTLSILQEWEAVYSAS</sequence>
<comment type="caution">
    <text evidence="3">The sequence shown here is derived from an EMBL/GenBank/DDBJ whole genome shotgun (WGS) entry which is preliminary data.</text>
</comment>
<evidence type="ECO:0000313" key="4">
    <source>
        <dbReference type="Proteomes" id="UP000636479"/>
    </source>
</evidence>
<feature type="region of interest" description="Disordered" evidence="2">
    <location>
        <begin position="1211"/>
        <end position="1235"/>
    </location>
</feature>
<dbReference type="OrthoDB" id="2990096at2759"/>
<proteinExistence type="predicted"/>
<dbReference type="GeneID" id="59343234"/>
<dbReference type="RefSeq" id="XP_037223603.1">
    <property type="nucleotide sequence ID" value="XM_037360718.1"/>
</dbReference>
<dbReference type="AlphaFoldDB" id="A0A8H6T1X1"/>
<feature type="coiled-coil region" evidence="1">
    <location>
        <begin position="1068"/>
        <end position="1108"/>
    </location>
</feature>
<evidence type="ECO:0000256" key="2">
    <source>
        <dbReference type="SAM" id="MobiDB-lite"/>
    </source>
</evidence>
<dbReference type="EMBL" id="JACAZF010000003">
    <property type="protein sequence ID" value="KAF7310153.1"/>
    <property type="molecule type" value="Genomic_DNA"/>
</dbReference>
<reference evidence="3" key="1">
    <citation type="submission" date="2020-05" db="EMBL/GenBank/DDBJ databases">
        <title>Mycena genomes resolve the evolution of fungal bioluminescence.</title>
        <authorList>
            <person name="Tsai I.J."/>
        </authorList>
    </citation>
    <scope>NUCLEOTIDE SEQUENCE</scope>
    <source>
        <strain evidence="3">171206Taipei</strain>
    </source>
</reference>
<feature type="region of interest" description="Disordered" evidence="2">
    <location>
        <begin position="1138"/>
        <end position="1160"/>
    </location>
</feature>
<name>A0A8H6T1X1_9AGAR</name>
<protein>
    <submittedName>
        <fullName evidence="3">Uncharacterized protein</fullName>
    </submittedName>
</protein>
<keyword evidence="1" id="KW-0175">Coiled coil</keyword>
<gene>
    <name evidence="3" type="ORF">MIND_00388700</name>
</gene>
<feature type="compositionally biased region" description="Polar residues" evidence="2">
    <location>
        <begin position="229"/>
        <end position="250"/>
    </location>
</feature>
<dbReference type="Proteomes" id="UP000636479">
    <property type="component" value="Unassembled WGS sequence"/>
</dbReference>